<comment type="caution">
    <text evidence="1">The sequence shown here is derived from an EMBL/GenBank/DDBJ whole genome shotgun (WGS) entry which is preliminary data.</text>
</comment>
<evidence type="ECO:0000313" key="2">
    <source>
        <dbReference type="Proteomes" id="UP001165121"/>
    </source>
</evidence>
<evidence type="ECO:0000313" key="1">
    <source>
        <dbReference type="EMBL" id="GMF42723.1"/>
    </source>
</evidence>
<dbReference type="Proteomes" id="UP001165121">
    <property type="component" value="Unassembled WGS sequence"/>
</dbReference>
<proteinExistence type="predicted"/>
<dbReference type="EMBL" id="BSXT01001467">
    <property type="protein sequence ID" value="GMF42723.1"/>
    <property type="molecule type" value="Genomic_DNA"/>
</dbReference>
<reference evidence="1" key="1">
    <citation type="submission" date="2023-04" db="EMBL/GenBank/DDBJ databases">
        <title>Phytophthora fragariaefolia NBRC 109709.</title>
        <authorList>
            <person name="Ichikawa N."/>
            <person name="Sato H."/>
            <person name="Tonouchi N."/>
        </authorList>
    </citation>
    <scope>NUCLEOTIDE SEQUENCE</scope>
    <source>
        <strain evidence="1">NBRC 109709</strain>
    </source>
</reference>
<sequence>MSDTDSQLGLIPPPEEAVYDSHDAAEAALHQWTREHGFNVSRRRVRYTEGPDRQVWARNYEYDRAGAPKNTQHLTEDNMNRVMRSSKRSACPMRIGIRVVSKADTSGPWKVSLTTRSSHQNHLPSRAIHVHA</sequence>
<accession>A0A9W7CXQ5</accession>
<organism evidence="1 2">
    <name type="scientific">Phytophthora fragariaefolia</name>
    <dbReference type="NCBI Taxonomy" id="1490495"/>
    <lineage>
        <taxon>Eukaryota</taxon>
        <taxon>Sar</taxon>
        <taxon>Stramenopiles</taxon>
        <taxon>Oomycota</taxon>
        <taxon>Peronosporomycetes</taxon>
        <taxon>Peronosporales</taxon>
        <taxon>Peronosporaceae</taxon>
        <taxon>Phytophthora</taxon>
    </lineage>
</organism>
<name>A0A9W7CXQ5_9STRA</name>
<protein>
    <submittedName>
        <fullName evidence="1">Unnamed protein product</fullName>
    </submittedName>
</protein>
<keyword evidence="2" id="KW-1185">Reference proteome</keyword>
<dbReference type="AlphaFoldDB" id="A0A9W7CXQ5"/>
<dbReference type="OrthoDB" id="93417at2759"/>
<gene>
    <name evidence="1" type="ORF">Pfra01_001412100</name>
</gene>